<dbReference type="Proteomes" id="UP000270261">
    <property type="component" value="Unassembled WGS sequence"/>
</dbReference>
<gene>
    <name evidence="2" type="ORF">EHV23_03665</name>
</gene>
<evidence type="ECO:0000313" key="2">
    <source>
        <dbReference type="EMBL" id="RRN45333.1"/>
    </source>
</evidence>
<dbReference type="PANTHER" id="PTHR41521:SF4">
    <property type="entry name" value="BLR0684 PROTEIN"/>
    <property type="match status" value="1"/>
</dbReference>
<reference evidence="2 3" key="1">
    <citation type="submission" date="2018-11" db="EMBL/GenBank/DDBJ databases">
        <title>Genome sequencing of Lautropia sp. KCOM 2505 (= ChDC F240).</title>
        <authorList>
            <person name="Kook J.-K."/>
            <person name="Park S.-N."/>
            <person name="Lim Y.K."/>
        </authorList>
    </citation>
    <scope>NUCLEOTIDE SEQUENCE [LARGE SCALE GENOMIC DNA]</scope>
    <source>
        <strain evidence="2 3">KCOM 2505</strain>
    </source>
</reference>
<accession>A0A426FRK8</accession>
<feature type="domain" description="DUF1330" evidence="1">
    <location>
        <begin position="3"/>
        <end position="97"/>
    </location>
</feature>
<evidence type="ECO:0000259" key="1">
    <source>
        <dbReference type="Pfam" id="PF07045"/>
    </source>
</evidence>
<dbReference type="Pfam" id="PF07045">
    <property type="entry name" value="DUF1330"/>
    <property type="match status" value="1"/>
</dbReference>
<dbReference type="InterPro" id="IPR011008">
    <property type="entry name" value="Dimeric_a/b-barrel"/>
</dbReference>
<proteinExistence type="predicted"/>
<dbReference type="OrthoDB" id="516779at2"/>
<name>A0A426FRK8_9BURK</name>
<protein>
    <submittedName>
        <fullName evidence="2">DUF1330 domain-containing protein</fullName>
    </submittedName>
</protein>
<dbReference type="RefSeq" id="WP_125094761.1">
    <property type="nucleotide sequence ID" value="NZ_RRUE01000001.1"/>
</dbReference>
<organism evidence="2 3">
    <name type="scientific">Lautropia dentalis</name>
    <dbReference type="NCBI Taxonomy" id="2490857"/>
    <lineage>
        <taxon>Bacteria</taxon>
        <taxon>Pseudomonadati</taxon>
        <taxon>Pseudomonadota</taxon>
        <taxon>Betaproteobacteria</taxon>
        <taxon>Burkholderiales</taxon>
        <taxon>Burkholderiaceae</taxon>
        <taxon>Lautropia</taxon>
    </lineage>
</organism>
<sequence length="98" mass="10826">MAAYVIADIAGVTDAEKIAAYRELSTRATAAGGGRFVARGGQVDVFEGNWRPERIVIIRFDDMDAARRYYDSEQYRQARATRAGATAQFNMICVEGLD</sequence>
<dbReference type="Gene3D" id="3.30.70.100">
    <property type="match status" value="1"/>
</dbReference>
<dbReference type="AlphaFoldDB" id="A0A426FRK8"/>
<dbReference type="InterPro" id="IPR010753">
    <property type="entry name" value="DUF1330"/>
</dbReference>
<evidence type="ECO:0000313" key="3">
    <source>
        <dbReference type="Proteomes" id="UP000270261"/>
    </source>
</evidence>
<dbReference type="EMBL" id="RRUE01000001">
    <property type="protein sequence ID" value="RRN45333.1"/>
    <property type="molecule type" value="Genomic_DNA"/>
</dbReference>
<dbReference type="SUPFAM" id="SSF54909">
    <property type="entry name" value="Dimeric alpha+beta barrel"/>
    <property type="match status" value="1"/>
</dbReference>
<keyword evidence="3" id="KW-1185">Reference proteome</keyword>
<dbReference type="PANTHER" id="PTHR41521">
    <property type="match status" value="1"/>
</dbReference>
<comment type="caution">
    <text evidence="2">The sequence shown here is derived from an EMBL/GenBank/DDBJ whole genome shotgun (WGS) entry which is preliminary data.</text>
</comment>